<dbReference type="InterPro" id="IPR015867">
    <property type="entry name" value="N-reg_PII/ATP_PRibTrfase_C"/>
</dbReference>
<evidence type="ECO:0000259" key="7">
    <source>
        <dbReference type="Pfam" id="PF10035"/>
    </source>
</evidence>
<comment type="subcellular location">
    <subcellularLocation>
        <location evidence="1">Cell membrane</location>
        <topology evidence="1">Multi-pass membrane protein</topology>
    </subcellularLocation>
</comment>
<evidence type="ECO:0000313" key="8">
    <source>
        <dbReference type="EMBL" id="CEA16748.1"/>
    </source>
</evidence>
<keyword evidence="2" id="KW-1003">Cell membrane</keyword>
<sequence length="290" mass="31965">MERSKALGIKRFYWKDYLLILLGTFMYALGVTQFIMPHKFVLGGLTGIAVLVNYAFGLPVSVQVLVMNGILLMIAYKILGVEFLIKTIVGVASLSIFIGMFESLDLPTIMMDEPLMAGLIGAIVAGAGVGLVMSVNGSTGGTDIVIMIINKFRNVTPGRMMLLIDLVIVSSSFVLFRSVETIVYGLIIIAVVSTSVDWILNGIRQSVQFFIISQKYEEIADEINHHMHRGCTVLDGTGWYTQQPQKVLLVMAKRSESNSIFRMVKSIDSEAFISQANVNGVYGKGFDRMR</sequence>
<dbReference type="KEGG" id="pbt:ING2E5B_2019"/>
<accession>A0A098C2W1</accession>
<evidence type="ECO:0000256" key="3">
    <source>
        <dbReference type="ARBA" id="ARBA00022692"/>
    </source>
</evidence>
<dbReference type="InterPro" id="IPR051461">
    <property type="entry name" value="UPF0750_membrane"/>
</dbReference>
<name>A0A098C2W1_9BACT</name>
<dbReference type="EMBL" id="LN515532">
    <property type="protein sequence ID" value="CEA16748.1"/>
    <property type="molecule type" value="Genomic_DNA"/>
</dbReference>
<proteinExistence type="predicted"/>
<dbReference type="InterPro" id="IPR019264">
    <property type="entry name" value="DUF2179"/>
</dbReference>
<evidence type="ECO:0000256" key="1">
    <source>
        <dbReference type="ARBA" id="ARBA00004651"/>
    </source>
</evidence>
<dbReference type="Gene3D" id="3.30.70.120">
    <property type="match status" value="1"/>
</dbReference>
<keyword evidence="4 6" id="KW-1133">Transmembrane helix</keyword>
<dbReference type="STRING" id="1562970.ING2E5B_2019"/>
<feature type="transmembrane region" description="Helical" evidence="6">
    <location>
        <begin position="158"/>
        <end position="176"/>
    </location>
</feature>
<dbReference type="Proteomes" id="UP000032417">
    <property type="component" value="Chromosome 1"/>
</dbReference>
<keyword evidence="9" id="KW-1185">Reference proteome</keyword>
<keyword evidence="3 6" id="KW-0812">Transmembrane</keyword>
<keyword evidence="5 6" id="KW-0472">Membrane</keyword>
<dbReference type="InterPro" id="IPR003740">
    <property type="entry name" value="YitT"/>
</dbReference>
<feature type="domain" description="DUF2179" evidence="7">
    <location>
        <begin position="229"/>
        <end position="283"/>
    </location>
</feature>
<feature type="transmembrane region" description="Helical" evidence="6">
    <location>
        <begin position="116"/>
        <end position="137"/>
    </location>
</feature>
<dbReference type="HOGENOM" id="CLU_063199_1_1_10"/>
<evidence type="ECO:0000256" key="6">
    <source>
        <dbReference type="SAM" id="Phobius"/>
    </source>
</evidence>
<dbReference type="PANTHER" id="PTHR33545:SF5">
    <property type="entry name" value="UPF0750 MEMBRANE PROTEIN YITT"/>
    <property type="match status" value="1"/>
</dbReference>
<feature type="transmembrane region" description="Helical" evidence="6">
    <location>
        <begin position="56"/>
        <end position="76"/>
    </location>
</feature>
<evidence type="ECO:0000256" key="4">
    <source>
        <dbReference type="ARBA" id="ARBA00022989"/>
    </source>
</evidence>
<feature type="transmembrane region" description="Helical" evidence="6">
    <location>
        <begin position="182"/>
        <end position="200"/>
    </location>
</feature>
<evidence type="ECO:0000256" key="2">
    <source>
        <dbReference type="ARBA" id="ARBA00022475"/>
    </source>
</evidence>
<dbReference type="Pfam" id="PF02588">
    <property type="entry name" value="YitT_membrane"/>
    <property type="match status" value="1"/>
</dbReference>
<feature type="transmembrane region" description="Helical" evidence="6">
    <location>
        <begin position="83"/>
        <end position="104"/>
    </location>
</feature>
<dbReference type="AlphaFoldDB" id="A0A098C2W1"/>
<organism evidence="8 9">
    <name type="scientific">Fermentimonas caenicola</name>
    <dbReference type="NCBI Taxonomy" id="1562970"/>
    <lineage>
        <taxon>Bacteria</taxon>
        <taxon>Pseudomonadati</taxon>
        <taxon>Bacteroidota</taxon>
        <taxon>Bacteroidia</taxon>
        <taxon>Bacteroidales</taxon>
        <taxon>Dysgonomonadaceae</taxon>
        <taxon>Fermentimonas</taxon>
    </lineage>
</organism>
<dbReference type="PIRSF" id="PIRSF006483">
    <property type="entry name" value="Membrane_protein_YitT"/>
    <property type="match status" value="1"/>
</dbReference>
<dbReference type="PANTHER" id="PTHR33545">
    <property type="entry name" value="UPF0750 MEMBRANE PROTEIN YITT-RELATED"/>
    <property type="match status" value="1"/>
</dbReference>
<evidence type="ECO:0000256" key="5">
    <source>
        <dbReference type="ARBA" id="ARBA00023136"/>
    </source>
</evidence>
<protein>
    <recommendedName>
        <fullName evidence="7">DUF2179 domain-containing protein</fullName>
    </recommendedName>
</protein>
<feature type="transmembrane region" description="Helical" evidence="6">
    <location>
        <begin position="12"/>
        <end position="36"/>
    </location>
</feature>
<dbReference type="CDD" id="cd16380">
    <property type="entry name" value="YitT_C"/>
    <property type="match status" value="1"/>
</dbReference>
<dbReference type="OrthoDB" id="1114876at2"/>
<dbReference type="PATRIC" id="fig|1562970.3.peg.1994"/>
<gene>
    <name evidence="8" type="ORF">ING2E5B_2019</name>
</gene>
<dbReference type="GO" id="GO:0005886">
    <property type="term" value="C:plasma membrane"/>
    <property type="evidence" value="ECO:0007669"/>
    <property type="project" value="UniProtKB-SubCell"/>
</dbReference>
<evidence type="ECO:0000313" key="9">
    <source>
        <dbReference type="Proteomes" id="UP000032417"/>
    </source>
</evidence>
<dbReference type="Pfam" id="PF10035">
    <property type="entry name" value="DUF2179"/>
    <property type="match status" value="1"/>
</dbReference>
<reference evidence="8 9" key="1">
    <citation type="submission" date="2014-08" db="EMBL/GenBank/DDBJ databases">
        <authorList>
            <person name="Wibberg D."/>
        </authorList>
    </citation>
    <scope>NUCLEOTIDE SEQUENCE [LARGE SCALE GENOMIC DNA]</scope>
    <source>
        <strain evidence="9">ING2-E5B</strain>
    </source>
</reference>